<accession>A7S7U4</accession>
<evidence type="ECO:0000256" key="4">
    <source>
        <dbReference type="ARBA" id="ARBA00023002"/>
    </source>
</evidence>
<comment type="similarity">
    <text evidence="1 8">Belongs to the cytochrome P450 family.</text>
</comment>
<keyword evidence="2 7" id="KW-0349">Heme</keyword>
<feature type="non-terminal residue" evidence="9">
    <location>
        <position position="1"/>
    </location>
</feature>
<dbReference type="PANTHER" id="PTHR24289:SF1">
    <property type="entry name" value="STEROID 17-ALPHA-HYDROXYLASE_17,20 LYASE"/>
    <property type="match status" value="1"/>
</dbReference>
<dbReference type="STRING" id="45351.A7S7U4"/>
<keyword evidence="6 8" id="KW-0503">Monooxygenase</keyword>
<dbReference type="GO" id="GO:0005506">
    <property type="term" value="F:iron ion binding"/>
    <property type="evidence" value="ECO:0007669"/>
    <property type="project" value="InterPro"/>
</dbReference>
<reference evidence="9 10" key="1">
    <citation type="journal article" date="2007" name="Science">
        <title>Sea anemone genome reveals ancestral eumetazoan gene repertoire and genomic organization.</title>
        <authorList>
            <person name="Putnam N.H."/>
            <person name="Srivastava M."/>
            <person name="Hellsten U."/>
            <person name="Dirks B."/>
            <person name="Chapman J."/>
            <person name="Salamov A."/>
            <person name="Terry A."/>
            <person name="Shapiro H."/>
            <person name="Lindquist E."/>
            <person name="Kapitonov V.V."/>
            <person name="Jurka J."/>
            <person name="Genikhovich G."/>
            <person name="Grigoriev I.V."/>
            <person name="Lucas S.M."/>
            <person name="Steele R.E."/>
            <person name="Finnerty J.R."/>
            <person name="Technau U."/>
            <person name="Martindale M.Q."/>
            <person name="Rokhsar D.S."/>
        </authorList>
    </citation>
    <scope>NUCLEOTIDE SEQUENCE [LARGE SCALE GENOMIC DNA]</scope>
    <source>
        <strain evidence="10">CH2 X CH6</strain>
    </source>
</reference>
<dbReference type="Proteomes" id="UP000001593">
    <property type="component" value="Unassembled WGS sequence"/>
</dbReference>
<dbReference type="PRINTS" id="PR00463">
    <property type="entry name" value="EP450I"/>
</dbReference>
<dbReference type="AlphaFoldDB" id="A7S7U4"/>
<dbReference type="GO" id="GO:0005737">
    <property type="term" value="C:cytoplasm"/>
    <property type="evidence" value="ECO:0000318"/>
    <property type="project" value="GO_Central"/>
</dbReference>
<keyword evidence="5 7" id="KW-0408">Iron</keyword>
<protein>
    <submittedName>
        <fullName evidence="9">Uncharacterized protein</fullName>
    </submittedName>
</protein>
<dbReference type="Gene3D" id="1.10.630.10">
    <property type="entry name" value="Cytochrome P450"/>
    <property type="match status" value="1"/>
</dbReference>
<dbReference type="OrthoDB" id="1844152at2759"/>
<evidence type="ECO:0000256" key="7">
    <source>
        <dbReference type="PIRSR" id="PIRSR602401-1"/>
    </source>
</evidence>
<evidence type="ECO:0000313" key="10">
    <source>
        <dbReference type="Proteomes" id="UP000001593"/>
    </source>
</evidence>
<dbReference type="PhylomeDB" id="A7S7U4"/>
<dbReference type="InterPro" id="IPR002401">
    <property type="entry name" value="Cyt_P450_E_grp-I"/>
</dbReference>
<dbReference type="CDD" id="cd11027">
    <property type="entry name" value="CYP17A1-like"/>
    <property type="match status" value="1"/>
</dbReference>
<dbReference type="GO" id="GO:0006082">
    <property type="term" value="P:organic acid metabolic process"/>
    <property type="evidence" value="ECO:0000318"/>
    <property type="project" value="GO_Central"/>
</dbReference>
<evidence type="ECO:0000256" key="3">
    <source>
        <dbReference type="ARBA" id="ARBA00022723"/>
    </source>
</evidence>
<dbReference type="GO" id="GO:0020037">
    <property type="term" value="F:heme binding"/>
    <property type="evidence" value="ECO:0000318"/>
    <property type="project" value="GO_Central"/>
</dbReference>
<dbReference type="InterPro" id="IPR036396">
    <property type="entry name" value="Cyt_P450_sf"/>
</dbReference>
<dbReference type="HOGENOM" id="CLU_001570_22_0_1"/>
<dbReference type="OMA" id="FWRTKTK"/>
<dbReference type="PROSITE" id="PS00086">
    <property type="entry name" value="CYTOCHROME_P450"/>
    <property type="match status" value="1"/>
</dbReference>
<dbReference type="EMBL" id="DS469594">
    <property type="protein sequence ID" value="EDO40300.1"/>
    <property type="molecule type" value="Genomic_DNA"/>
</dbReference>
<name>A7S7U4_NEMVE</name>
<dbReference type="InParanoid" id="A7S7U4"/>
<evidence type="ECO:0000256" key="5">
    <source>
        <dbReference type="ARBA" id="ARBA00023004"/>
    </source>
</evidence>
<feature type="binding site" description="axial binding residue" evidence="7">
    <location>
        <position position="413"/>
    </location>
    <ligand>
        <name>heme</name>
        <dbReference type="ChEBI" id="CHEBI:30413"/>
    </ligand>
    <ligandPart>
        <name>Fe</name>
        <dbReference type="ChEBI" id="CHEBI:18248"/>
    </ligandPart>
</feature>
<gene>
    <name evidence="9" type="ORF">NEMVEDRAFT_v1g107875</name>
</gene>
<evidence type="ECO:0000313" key="9">
    <source>
        <dbReference type="EMBL" id="EDO40300.1"/>
    </source>
</evidence>
<dbReference type="FunFam" id="1.10.630.10:FF:000094">
    <property type="entry name" value="cytochrome P450 2J6-like"/>
    <property type="match status" value="1"/>
</dbReference>
<evidence type="ECO:0000256" key="1">
    <source>
        <dbReference type="ARBA" id="ARBA00010617"/>
    </source>
</evidence>
<proteinExistence type="inferred from homology"/>
<dbReference type="KEGG" id="nve:5511957"/>
<evidence type="ECO:0000256" key="8">
    <source>
        <dbReference type="RuleBase" id="RU000461"/>
    </source>
</evidence>
<dbReference type="PRINTS" id="PR00385">
    <property type="entry name" value="P450"/>
</dbReference>
<dbReference type="PANTHER" id="PTHR24289">
    <property type="entry name" value="STEROID 17-ALPHA-HYDROXYLASE/17,20 LYASE"/>
    <property type="match status" value="1"/>
</dbReference>
<organism evidence="9 10">
    <name type="scientific">Nematostella vectensis</name>
    <name type="common">Starlet sea anemone</name>
    <dbReference type="NCBI Taxonomy" id="45351"/>
    <lineage>
        <taxon>Eukaryota</taxon>
        <taxon>Metazoa</taxon>
        <taxon>Cnidaria</taxon>
        <taxon>Anthozoa</taxon>
        <taxon>Hexacorallia</taxon>
        <taxon>Actiniaria</taxon>
        <taxon>Edwardsiidae</taxon>
        <taxon>Nematostella</taxon>
    </lineage>
</organism>
<dbReference type="InterPro" id="IPR017972">
    <property type="entry name" value="Cyt_P450_CS"/>
</dbReference>
<dbReference type="GO" id="GO:0006805">
    <property type="term" value="P:xenobiotic metabolic process"/>
    <property type="evidence" value="ECO:0000318"/>
    <property type="project" value="GO_Central"/>
</dbReference>
<dbReference type="InterPro" id="IPR001128">
    <property type="entry name" value="Cyt_P450"/>
</dbReference>
<evidence type="ECO:0000256" key="2">
    <source>
        <dbReference type="ARBA" id="ARBA00022617"/>
    </source>
</evidence>
<dbReference type="GO" id="GO:0016712">
    <property type="term" value="F:oxidoreductase activity, acting on paired donors, with incorporation or reduction of molecular oxygen, reduced flavin or flavoprotein as one donor, and incorporation of one atom of oxygen"/>
    <property type="evidence" value="ECO:0000318"/>
    <property type="project" value="GO_Central"/>
</dbReference>
<dbReference type="SUPFAM" id="SSF48264">
    <property type="entry name" value="Cytochrome P450"/>
    <property type="match status" value="1"/>
</dbReference>
<sequence length="470" mass="53424">PPGPRPLPLIGNLNLLSNQMHLDFAALEKTYGKIFRVYLAHKPIIVLSGDAIKEALVRQPRNFAGRPLLPITEEIVDKRWGPALFAMDYGERWRIFRKLGHSTIKVYGEDRLQEVINEEVSELCKRLEESDEKPIDITKQFGTAVTNVICTKIFGNRYDINDPEFQRLYYINDKSTRLNIGEGWLKEAFPFLKPFLPYSQQVKEIKELDQERFVIMRAKYDEHVETFDPNHIRDYTDALLKAKQEAEEEDKSSKEHFGEGPIIMAGLVTLFLAGSETTTTTLSWAIAYLLHNPGVQARLHKEIDQVIGKDVSPKLSQRKNIPVLEAFTAETQRLSNLVPLSLPHKTTSDCTLLGYEIAKGTTVFTNLWSLHHDPSIWKEPDTFNLDRFLDAKGKFQAPVGGTFLPFGAGPRVCLGEVLARSELFLFLATLLQHFEFVNPLGCPLPSLEGDMGVVLHPKPFTVCVRKRRDQ</sequence>
<evidence type="ECO:0000256" key="6">
    <source>
        <dbReference type="ARBA" id="ARBA00023033"/>
    </source>
</evidence>
<dbReference type="Pfam" id="PF00067">
    <property type="entry name" value="p450"/>
    <property type="match status" value="1"/>
</dbReference>
<keyword evidence="10" id="KW-1185">Reference proteome</keyword>
<comment type="cofactor">
    <cofactor evidence="7">
        <name>heme</name>
        <dbReference type="ChEBI" id="CHEBI:30413"/>
    </cofactor>
</comment>
<keyword evidence="3 7" id="KW-0479">Metal-binding</keyword>
<keyword evidence="4 8" id="KW-0560">Oxidoreductase</keyword>
<dbReference type="eggNOG" id="KOG0156">
    <property type="taxonomic scope" value="Eukaryota"/>
</dbReference>